<reference evidence="11" key="1">
    <citation type="journal article" date="2014" name="Int. J. Syst. Evol. Microbiol.">
        <title>Complete genome sequence of Corynebacterium casei LMG S-19264T (=DSM 44701T), isolated from a smear-ripened cheese.</title>
        <authorList>
            <consortium name="US DOE Joint Genome Institute (JGI-PGF)"/>
            <person name="Walter F."/>
            <person name="Albersmeier A."/>
            <person name="Kalinowski J."/>
            <person name="Ruckert C."/>
        </authorList>
    </citation>
    <scope>NUCLEOTIDE SEQUENCE</scope>
    <source>
        <strain evidence="11">KCTC 12870</strain>
    </source>
</reference>
<feature type="compositionally biased region" description="Basic and acidic residues" evidence="10">
    <location>
        <begin position="70"/>
        <end position="92"/>
    </location>
</feature>
<keyword evidence="5 9" id="KW-0653">Protein transport</keyword>
<dbReference type="GO" id="GO:0008320">
    <property type="term" value="F:protein transmembrane transporter activity"/>
    <property type="evidence" value="ECO:0007669"/>
    <property type="project" value="UniProtKB-UniRule"/>
</dbReference>
<dbReference type="EMBL" id="BMXG01000013">
    <property type="protein sequence ID" value="GHC04982.1"/>
    <property type="molecule type" value="Genomic_DNA"/>
</dbReference>
<keyword evidence="12" id="KW-1185">Reference proteome</keyword>
<organism evidence="11 12">
    <name type="scientific">Cerasicoccus arenae</name>
    <dbReference type="NCBI Taxonomy" id="424488"/>
    <lineage>
        <taxon>Bacteria</taxon>
        <taxon>Pseudomonadati</taxon>
        <taxon>Verrucomicrobiota</taxon>
        <taxon>Opitutia</taxon>
        <taxon>Puniceicoccales</taxon>
        <taxon>Cerasicoccaceae</taxon>
        <taxon>Cerasicoccus</taxon>
    </lineage>
</organism>
<comment type="subcellular location">
    <subcellularLocation>
        <location evidence="1 9">Cell membrane</location>
        <topology evidence="1 9">Single-pass membrane protein</topology>
    </subcellularLocation>
</comment>
<dbReference type="PANTHER" id="PTHR42982">
    <property type="entry name" value="SEC-INDEPENDENT PROTEIN TRANSLOCASE PROTEIN TATA"/>
    <property type="match status" value="1"/>
</dbReference>
<evidence type="ECO:0000256" key="2">
    <source>
        <dbReference type="ARBA" id="ARBA00022448"/>
    </source>
</evidence>
<evidence type="ECO:0000256" key="8">
    <source>
        <dbReference type="ARBA" id="ARBA00023136"/>
    </source>
</evidence>
<evidence type="ECO:0000256" key="3">
    <source>
        <dbReference type="ARBA" id="ARBA00022475"/>
    </source>
</evidence>
<comment type="function">
    <text evidence="9">Part of the twin-arginine translocation (Tat) system that transports large folded proteins containing a characteristic twin-arginine motif in their signal peptide across membranes. TatA could form the protein-conducting channel of the Tat system.</text>
</comment>
<keyword evidence="8 9" id="KW-0472">Membrane</keyword>
<reference evidence="11" key="2">
    <citation type="submission" date="2020-09" db="EMBL/GenBank/DDBJ databases">
        <authorList>
            <person name="Sun Q."/>
            <person name="Kim S."/>
        </authorList>
    </citation>
    <scope>NUCLEOTIDE SEQUENCE</scope>
    <source>
        <strain evidence="11">KCTC 12870</strain>
    </source>
</reference>
<evidence type="ECO:0000256" key="4">
    <source>
        <dbReference type="ARBA" id="ARBA00022692"/>
    </source>
</evidence>
<keyword evidence="7 9" id="KW-0811">Translocation</keyword>
<evidence type="ECO:0000256" key="7">
    <source>
        <dbReference type="ARBA" id="ARBA00023010"/>
    </source>
</evidence>
<dbReference type="Proteomes" id="UP000642829">
    <property type="component" value="Unassembled WGS sequence"/>
</dbReference>
<feature type="region of interest" description="Disordered" evidence="10">
    <location>
        <begin position="65"/>
        <end position="92"/>
    </location>
</feature>
<evidence type="ECO:0000313" key="12">
    <source>
        <dbReference type="Proteomes" id="UP000642829"/>
    </source>
</evidence>
<name>A0A8J3DD25_9BACT</name>
<evidence type="ECO:0000256" key="10">
    <source>
        <dbReference type="SAM" id="MobiDB-lite"/>
    </source>
</evidence>
<keyword evidence="3 9" id="KW-1003">Cell membrane</keyword>
<keyword evidence="2 9" id="KW-0813">Transport</keyword>
<dbReference type="InterPro" id="IPR003369">
    <property type="entry name" value="TatA/B/E"/>
</dbReference>
<evidence type="ECO:0000256" key="1">
    <source>
        <dbReference type="ARBA" id="ARBA00004162"/>
    </source>
</evidence>
<dbReference type="GO" id="GO:0043953">
    <property type="term" value="P:protein transport by the Tat complex"/>
    <property type="evidence" value="ECO:0007669"/>
    <property type="project" value="UniProtKB-UniRule"/>
</dbReference>
<comment type="similarity">
    <text evidence="9">Belongs to the TatA/E family.</text>
</comment>
<dbReference type="AlphaFoldDB" id="A0A8J3DD25"/>
<proteinExistence type="inferred from homology"/>
<dbReference type="HAMAP" id="MF_00236">
    <property type="entry name" value="TatA_E"/>
    <property type="match status" value="1"/>
</dbReference>
<dbReference type="GO" id="GO:0033281">
    <property type="term" value="C:TAT protein transport complex"/>
    <property type="evidence" value="ECO:0007669"/>
    <property type="project" value="UniProtKB-UniRule"/>
</dbReference>
<gene>
    <name evidence="9 11" type="primary">tatA</name>
    <name evidence="11" type="ORF">GCM10007047_22360</name>
</gene>
<comment type="caution">
    <text evidence="11">The sequence shown here is derived from an EMBL/GenBank/DDBJ whole genome shotgun (WGS) entry which is preliminary data.</text>
</comment>
<dbReference type="RefSeq" id="WP_276529936.1">
    <property type="nucleotide sequence ID" value="NZ_BMXG01000013.1"/>
</dbReference>
<sequence>MNMFLNSLPMGFLGNLQGWEIPLLVIFGLIIFGGKKLPEFARGAGQAIREFKNASKSAEDTFKQALNEDEQAKAKADKPAASEPKKEEALKA</sequence>
<comment type="subunit">
    <text evidence="9">Forms a complex with TatC.</text>
</comment>
<evidence type="ECO:0000256" key="6">
    <source>
        <dbReference type="ARBA" id="ARBA00022989"/>
    </source>
</evidence>
<dbReference type="Gene3D" id="1.20.5.3310">
    <property type="match status" value="1"/>
</dbReference>
<accession>A0A8J3DD25</accession>
<dbReference type="InterPro" id="IPR006312">
    <property type="entry name" value="TatA/E"/>
</dbReference>
<dbReference type="PANTHER" id="PTHR42982:SF1">
    <property type="entry name" value="SEC-INDEPENDENT PROTEIN TRANSLOCASE PROTEIN TATA"/>
    <property type="match status" value="1"/>
</dbReference>
<feature type="transmembrane region" description="Helical" evidence="9">
    <location>
        <begin position="12"/>
        <end position="32"/>
    </location>
</feature>
<keyword evidence="4 9" id="KW-0812">Transmembrane</keyword>
<evidence type="ECO:0000256" key="9">
    <source>
        <dbReference type="HAMAP-Rule" id="MF_00236"/>
    </source>
</evidence>
<keyword evidence="6 9" id="KW-1133">Transmembrane helix</keyword>
<evidence type="ECO:0000313" key="11">
    <source>
        <dbReference type="EMBL" id="GHC04982.1"/>
    </source>
</evidence>
<dbReference type="Pfam" id="PF02416">
    <property type="entry name" value="TatA_B_E"/>
    <property type="match status" value="1"/>
</dbReference>
<evidence type="ECO:0000256" key="5">
    <source>
        <dbReference type="ARBA" id="ARBA00022927"/>
    </source>
</evidence>
<protein>
    <recommendedName>
        <fullName evidence="9">Sec-independent protein translocase protein TatA</fullName>
    </recommendedName>
</protein>